<dbReference type="Proteomes" id="UP000046373">
    <property type="component" value="Unassembled WGS sequence"/>
</dbReference>
<evidence type="ECO:0000313" key="2">
    <source>
        <dbReference type="EMBL" id="CDX35124.1"/>
    </source>
</evidence>
<protein>
    <submittedName>
        <fullName evidence="2">Uncharacterized protein</fullName>
    </submittedName>
</protein>
<dbReference type="AlphaFoldDB" id="A0A090EU25"/>
<name>A0A090EU25_MESPL</name>
<sequence>MRHQSTARMAFIQSINFTDFFESCIHVIRHQLKLGATYKPGPGKNGSEKVPIQSRSKAGMHHMALPFH</sequence>
<organism evidence="2 3">
    <name type="scientific">Mesorhizobium plurifarium</name>
    <dbReference type="NCBI Taxonomy" id="69974"/>
    <lineage>
        <taxon>Bacteria</taxon>
        <taxon>Pseudomonadati</taxon>
        <taxon>Pseudomonadota</taxon>
        <taxon>Alphaproteobacteria</taxon>
        <taxon>Hyphomicrobiales</taxon>
        <taxon>Phyllobacteriaceae</taxon>
        <taxon>Mesorhizobium</taxon>
    </lineage>
</organism>
<proteinExistence type="predicted"/>
<evidence type="ECO:0000313" key="3">
    <source>
        <dbReference type="Proteomes" id="UP000046373"/>
    </source>
</evidence>
<evidence type="ECO:0000256" key="1">
    <source>
        <dbReference type="SAM" id="MobiDB-lite"/>
    </source>
</evidence>
<accession>A0A090EU25</accession>
<dbReference type="EMBL" id="CCNB01000012">
    <property type="protein sequence ID" value="CDX35124.1"/>
    <property type="molecule type" value="Genomic_DNA"/>
</dbReference>
<reference evidence="2 3" key="1">
    <citation type="submission" date="2014-08" db="EMBL/GenBank/DDBJ databases">
        <authorList>
            <person name="Moulin Lionel"/>
        </authorList>
    </citation>
    <scope>NUCLEOTIDE SEQUENCE [LARGE SCALE GENOMIC DNA]</scope>
</reference>
<gene>
    <name evidence="2" type="ORF">MPLDJ20_20069</name>
</gene>
<feature type="region of interest" description="Disordered" evidence="1">
    <location>
        <begin position="36"/>
        <end position="68"/>
    </location>
</feature>